<dbReference type="AlphaFoldDB" id="A0AAP2GML6"/>
<proteinExistence type="predicted"/>
<comment type="caution">
    <text evidence="1">The sequence shown here is derived from an EMBL/GenBank/DDBJ whole genome shotgun (WGS) entry which is preliminary data.</text>
</comment>
<reference evidence="1 2" key="1">
    <citation type="submission" date="2021-05" db="EMBL/GenBank/DDBJ databases">
        <title>A Polyphasic approach of four new species of the genus Ohtaekwangia: Ohtaekwangia histidinii sp. nov., Ohtaekwangia cretensis sp. nov., Ohtaekwangia indiensis sp. nov., Ohtaekwangia reichenbachii sp. nov. from diverse environment.</title>
        <authorList>
            <person name="Octaviana S."/>
        </authorList>
    </citation>
    <scope>NUCLEOTIDE SEQUENCE [LARGE SCALE GENOMIC DNA]</scope>
    <source>
        <strain evidence="1 2">PWU4</strain>
    </source>
</reference>
<protein>
    <recommendedName>
        <fullName evidence="3">Lipocalin-like domain-containing protein</fullName>
    </recommendedName>
</protein>
<dbReference type="EMBL" id="JAHESF010000087">
    <property type="protein sequence ID" value="MBT1701601.1"/>
    <property type="molecule type" value="Genomic_DNA"/>
</dbReference>
<name>A0AAP2GML6_9BACT</name>
<accession>A0AAP2GML6</accession>
<gene>
    <name evidence="1" type="ORF">KK083_32225</name>
</gene>
<dbReference type="Proteomes" id="UP001319200">
    <property type="component" value="Unassembled WGS sequence"/>
</dbReference>
<evidence type="ECO:0000313" key="1">
    <source>
        <dbReference type="EMBL" id="MBT1701601.1"/>
    </source>
</evidence>
<keyword evidence="2" id="KW-1185">Reference proteome</keyword>
<sequence>MNRKLTAVLALLTINLLITGCDNDNEKPGPEKQFLQKLSFTWHLQQARVNGVDVTRAFNGPILTIKGNKTFTVAPPVDPIWPASGSFTLREVSGSQDYDIVRNDGVELHVSELSASQLKLQMQYQPPHGRVSSVGGQYEFVFSR</sequence>
<evidence type="ECO:0000313" key="2">
    <source>
        <dbReference type="Proteomes" id="UP001319200"/>
    </source>
</evidence>
<evidence type="ECO:0008006" key="3">
    <source>
        <dbReference type="Google" id="ProtNLM"/>
    </source>
</evidence>
<dbReference type="PROSITE" id="PS51257">
    <property type="entry name" value="PROKAR_LIPOPROTEIN"/>
    <property type="match status" value="1"/>
</dbReference>
<dbReference type="RefSeq" id="WP_254170280.1">
    <property type="nucleotide sequence ID" value="NZ_JAHESF010000087.1"/>
</dbReference>
<organism evidence="1 2">
    <name type="scientific">Chryseosolibacter histidini</name>
    <dbReference type="NCBI Taxonomy" id="2782349"/>
    <lineage>
        <taxon>Bacteria</taxon>
        <taxon>Pseudomonadati</taxon>
        <taxon>Bacteroidota</taxon>
        <taxon>Cytophagia</taxon>
        <taxon>Cytophagales</taxon>
        <taxon>Chryseotaleaceae</taxon>
        <taxon>Chryseosolibacter</taxon>
    </lineage>
</organism>